<dbReference type="Proteomes" id="UP000480684">
    <property type="component" value="Unassembled WGS sequence"/>
</dbReference>
<comment type="caution">
    <text evidence="1">The sequence shown here is derived from an EMBL/GenBank/DDBJ whole genome shotgun (WGS) entry which is preliminary data.</text>
</comment>
<accession>A0A7C9QVQ9</accession>
<evidence type="ECO:0000313" key="2">
    <source>
        <dbReference type="Proteomes" id="UP000480684"/>
    </source>
</evidence>
<dbReference type="SUPFAM" id="SSF47598">
    <property type="entry name" value="Ribbon-helix-helix"/>
    <property type="match status" value="1"/>
</dbReference>
<protein>
    <recommendedName>
        <fullName evidence="3">Ribbon-helix-helix protein, CopG family</fullName>
    </recommendedName>
</protein>
<dbReference type="GO" id="GO:0006355">
    <property type="term" value="P:regulation of DNA-templated transcription"/>
    <property type="evidence" value="ECO:0007669"/>
    <property type="project" value="InterPro"/>
</dbReference>
<name>A0A7C9QVQ9_9PROT</name>
<gene>
    <name evidence="1" type="ORF">G4223_16565</name>
</gene>
<evidence type="ECO:0000313" key="1">
    <source>
        <dbReference type="EMBL" id="NFV81725.1"/>
    </source>
</evidence>
<dbReference type="AlphaFoldDB" id="A0A7C9QVQ9"/>
<organism evidence="1 2">
    <name type="scientific">Magnetospirillum aberrantis SpK</name>
    <dbReference type="NCBI Taxonomy" id="908842"/>
    <lineage>
        <taxon>Bacteria</taxon>
        <taxon>Pseudomonadati</taxon>
        <taxon>Pseudomonadota</taxon>
        <taxon>Alphaproteobacteria</taxon>
        <taxon>Rhodospirillales</taxon>
        <taxon>Rhodospirillaceae</taxon>
        <taxon>Magnetospirillum</taxon>
    </lineage>
</organism>
<dbReference type="InterPro" id="IPR010985">
    <property type="entry name" value="Ribbon_hlx_hlx"/>
</dbReference>
<reference evidence="1 2" key="1">
    <citation type="submission" date="2020-02" db="EMBL/GenBank/DDBJ databases">
        <authorList>
            <person name="Dziuba M."/>
            <person name="Kuznetsov B."/>
            <person name="Mardanov A."/>
            <person name="Ravin N."/>
            <person name="Grouzdev D."/>
        </authorList>
    </citation>
    <scope>NUCLEOTIDE SEQUENCE [LARGE SCALE GENOMIC DNA]</scope>
    <source>
        <strain evidence="1 2">SpK</strain>
    </source>
</reference>
<proteinExistence type="predicted"/>
<keyword evidence="2" id="KW-1185">Reference proteome</keyword>
<sequence>METLSVTISTELKARLEALAVETGRPLAECLTLAVQEFVENWEIHLGDLHQIDEHEARAVLKAANE</sequence>
<dbReference type="EMBL" id="JAAIYP010000042">
    <property type="protein sequence ID" value="NFV81725.1"/>
    <property type="molecule type" value="Genomic_DNA"/>
</dbReference>
<evidence type="ECO:0008006" key="3">
    <source>
        <dbReference type="Google" id="ProtNLM"/>
    </source>
</evidence>
<dbReference type="RefSeq" id="WP_163682023.1">
    <property type="nucleotide sequence ID" value="NZ_JAAIYP010000042.1"/>
</dbReference>